<feature type="chain" id="PRO_5044622298" description="Immunoglobulin V-set domain-containing protein" evidence="5">
    <location>
        <begin position="26"/>
        <end position="119"/>
    </location>
</feature>
<evidence type="ECO:0000256" key="4">
    <source>
        <dbReference type="ARBA" id="ARBA00023319"/>
    </source>
</evidence>
<evidence type="ECO:0000313" key="7">
    <source>
        <dbReference type="EMBL" id="KAB0340342.1"/>
    </source>
</evidence>
<proteinExistence type="predicted"/>
<dbReference type="Proteomes" id="UP000326458">
    <property type="component" value="Unassembled WGS sequence"/>
</dbReference>
<evidence type="ECO:0000256" key="1">
    <source>
        <dbReference type="ARBA" id="ARBA00022729"/>
    </source>
</evidence>
<comment type="caution">
    <text evidence="8">The sequence shown here is derived from an EMBL/GenBank/DDBJ whole genome shotgun (WGS) entry which is preliminary data.</text>
</comment>
<dbReference type="InterPro" id="IPR013783">
    <property type="entry name" value="Ig-like_fold"/>
</dbReference>
<accession>A0A5N3UUY2</accession>
<keyword evidence="1 5" id="KW-0732">Signal</keyword>
<dbReference type="PANTHER" id="PTHR19367:SF18">
    <property type="entry name" value="T CELL RECEPTOR ALPHA VARIABLE 16"/>
    <property type="match status" value="1"/>
</dbReference>
<dbReference type="Gene3D" id="2.60.40.10">
    <property type="entry name" value="Immunoglobulins"/>
    <property type="match status" value="1"/>
</dbReference>
<evidence type="ECO:0000256" key="5">
    <source>
        <dbReference type="SAM" id="SignalP"/>
    </source>
</evidence>
<dbReference type="Pfam" id="PF07686">
    <property type="entry name" value="V-set"/>
    <property type="match status" value="1"/>
</dbReference>
<keyword evidence="4" id="KW-0393">Immunoglobulin domain</keyword>
<dbReference type="EMBL" id="VCEA01000373">
    <property type="protein sequence ID" value="KAB0340342.1"/>
    <property type="molecule type" value="Genomic_DNA"/>
</dbReference>
<dbReference type="InterPro" id="IPR013106">
    <property type="entry name" value="Ig_V-set"/>
</dbReference>
<name>A0A5N3UUY2_MUNMU</name>
<evidence type="ECO:0000259" key="6">
    <source>
        <dbReference type="SMART" id="SM00406"/>
    </source>
</evidence>
<keyword evidence="2" id="KW-0391">Immunity</keyword>
<evidence type="ECO:0000256" key="2">
    <source>
        <dbReference type="ARBA" id="ARBA00023130"/>
    </source>
</evidence>
<gene>
    <name evidence="8" type="ORF">FD754_023215</name>
    <name evidence="7" type="ORF">FD754_023216</name>
</gene>
<organism evidence="8 9">
    <name type="scientific">Muntiacus muntjak</name>
    <name type="common">Barking deer</name>
    <name type="synonym">Indian muntjac</name>
    <dbReference type="NCBI Taxonomy" id="9888"/>
    <lineage>
        <taxon>Eukaryota</taxon>
        <taxon>Metazoa</taxon>
        <taxon>Chordata</taxon>
        <taxon>Craniata</taxon>
        <taxon>Vertebrata</taxon>
        <taxon>Euteleostomi</taxon>
        <taxon>Mammalia</taxon>
        <taxon>Eutheria</taxon>
        <taxon>Laurasiatheria</taxon>
        <taxon>Artiodactyla</taxon>
        <taxon>Ruminantia</taxon>
        <taxon>Pecora</taxon>
        <taxon>Cervidae</taxon>
        <taxon>Muntiacinae</taxon>
        <taxon>Muntiacus</taxon>
    </lineage>
</organism>
<dbReference type="PANTHER" id="PTHR19367">
    <property type="entry name" value="T-CELL RECEPTOR ALPHA CHAIN V REGION"/>
    <property type="match status" value="1"/>
</dbReference>
<reference evidence="8 9" key="1">
    <citation type="submission" date="2019-06" db="EMBL/GenBank/DDBJ databases">
        <title>Discovery of a novel chromosome fission-fusion reversal in muntjac.</title>
        <authorList>
            <person name="Mudd A.B."/>
            <person name="Bredeson J.V."/>
            <person name="Baum R."/>
            <person name="Hockemeyer D."/>
            <person name="Rokhsar D.S."/>
        </authorList>
    </citation>
    <scope>NUCLEOTIDE SEQUENCE [LARGE SCALE GENOMIC DNA]</scope>
    <source>
        <strain evidence="8">UTSW_UCB_Mm</strain>
        <tissue evidence="8">Fibroblast cell line</tissue>
    </source>
</reference>
<dbReference type="InterPro" id="IPR051287">
    <property type="entry name" value="TCR_variable_region"/>
</dbReference>
<dbReference type="AlphaFoldDB" id="A0A5N3UUY2"/>
<evidence type="ECO:0000313" key="8">
    <source>
        <dbReference type="EMBL" id="KAB0340343.1"/>
    </source>
</evidence>
<keyword evidence="2" id="KW-1064">Adaptive immunity</keyword>
<keyword evidence="9" id="KW-1185">Reference proteome</keyword>
<sequence>MALQSTLEAVWLGLLLSSLWKVAESKDQVFQPSTVVSLEGAVAEISCNHSISNVYGFFWYLHFPGFAPRLLIKGSRPSQQGRYNMTYKRFSLSLLILQVQMADAGVYYCALRYTEAGNP</sequence>
<dbReference type="InterPro" id="IPR036179">
    <property type="entry name" value="Ig-like_dom_sf"/>
</dbReference>
<dbReference type="SUPFAM" id="SSF48726">
    <property type="entry name" value="Immunoglobulin"/>
    <property type="match status" value="1"/>
</dbReference>
<dbReference type="EMBL" id="VCEA01000372">
    <property type="protein sequence ID" value="KAB0340343.1"/>
    <property type="molecule type" value="Genomic_DNA"/>
</dbReference>
<evidence type="ECO:0000313" key="9">
    <source>
        <dbReference type="Proteomes" id="UP000326458"/>
    </source>
</evidence>
<evidence type="ECO:0000256" key="3">
    <source>
        <dbReference type="ARBA" id="ARBA00023170"/>
    </source>
</evidence>
<dbReference type="SMART" id="SM00406">
    <property type="entry name" value="IGv"/>
    <property type="match status" value="1"/>
</dbReference>
<protein>
    <recommendedName>
        <fullName evidence="6">Immunoglobulin V-set domain-containing protein</fullName>
    </recommendedName>
</protein>
<keyword evidence="3" id="KW-0675">Receptor</keyword>
<feature type="signal peptide" evidence="5">
    <location>
        <begin position="1"/>
        <end position="25"/>
    </location>
</feature>
<dbReference type="GO" id="GO:0002250">
    <property type="term" value="P:adaptive immune response"/>
    <property type="evidence" value="ECO:0007669"/>
    <property type="project" value="UniProtKB-KW"/>
</dbReference>
<feature type="domain" description="Immunoglobulin V-set" evidence="6">
    <location>
        <begin position="42"/>
        <end position="111"/>
    </location>
</feature>